<dbReference type="RefSeq" id="WP_163227936.1">
    <property type="nucleotide sequence ID" value="NZ_VYSG01000003.1"/>
</dbReference>
<feature type="transmembrane region" description="Helical" evidence="1">
    <location>
        <begin position="20"/>
        <end position="40"/>
    </location>
</feature>
<dbReference type="EMBL" id="VYSG01000003">
    <property type="protein sequence ID" value="NEG70336.1"/>
    <property type="molecule type" value="Genomic_DNA"/>
</dbReference>
<dbReference type="AlphaFoldDB" id="A0A6I5N1I5"/>
<sequence>MLTIREHDLKLVLANRKNMIGLKPVWENVLTIIAGIFYLPEALAVENCVWRIVLFAVGVIVVGYGVIGLCCCRYTTKTLYKEIAAMNIVSSSIVAMRKPLAGRSNELFVYWDEGWGCWFFPNRRSTPDIEDDSRDLINYLNTQFDVPVGDCTLHLKTTGEESKKSTEHGGELRHYAYRFYEGNLSSMPSSWESSDTEFEVAGHRCRWMTLDAMLADPVINQRNHYVIATVRDNL</sequence>
<reference evidence="2 3" key="1">
    <citation type="submission" date="2019-09" db="EMBL/GenBank/DDBJ databases">
        <title>Phylogenetic characterization of a novel taxon of the genus Bifidobacterium: Bifidobacterium choloepi sp. nov.</title>
        <authorList>
            <person name="Modesto M."/>
            <person name="Satti M."/>
        </authorList>
    </citation>
    <scope>NUCLEOTIDE SEQUENCE [LARGE SCALE GENOMIC DNA]</scope>
    <source>
        <strain evidence="2 3">BRDM6</strain>
    </source>
</reference>
<evidence type="ECO:0000313" key="2">
    <source>
        <dbReference type="EMBL" id="NEG70336.1"/>
    </source>
</evidence>
<evidence type="ECO:0000256" key="1">
    <source>
        <dbReference type="SAM" id="Phobius"/>
    </source>
</evidence>
<gene>
    <name evidence="2" type="ORF">F6S87_06975</name>
</gene>
<name>A0A6I5N1I5_9BIFI</name>
<keyword evidence="1" id="KW-0472">Membrane</keyword>
<feature type="transmembrane region" description="Helical" evidence="1">
    <location>
        <begin position="52"/>
        <end position="72"/>
    </location>
</feature>
<protein>
    <submittedName>
        <fullName evidence="2">Uncharacterized protein</fullName>
    </submittedName>
</protein>
<comment type="caution">
    <text evidence="2">The sequence shown here is derived from an EMBL/GenBank/DDBJ whole genome shotgun (WGS) entry which is preliminary data.</text>
</comment>
<keyword evidence="3" id="KW-1185">Reference proteome</keyword>
<evidence type="ECO:0000313" key="3">
    <source>
        <dbReference type="Proteomes" id="UP000469292"/>
    </source>
</evidence>
<organism evidence="2 3">
    <name type="scientific">Bifidobacterium choloepi</name>
    <dbReference type="NCBI Taxonomy" id="2614131"/>
    <lineage>
        <taxon>Bacteria</taxon>
        <taxon>Bacillati</taxon>
        <taxon>Actinomycetota</taxon>
        <taxon>Actinomycetes</taxon>
        <taxon>Bifidobacteriales</taxon>
        <taxon>Bifidobacteriaceae</taxon>
        <taxon>Bifidobacterium</taxon>
    </lineage>
</organism>
<proteinExistence type="predicted"/>
<dbReference type="Proteomes" id="UP000469292">
    <property type="component" value="Unassembled WGS sequence"/>
</dbReference>
<keyword evidence="1" id="KW-1133">Transmembrane helix</keyword>
<keyword evidence="1" id="KW-0812">Transmembrane</keyword>
<accession>A0A6I5N1I5</accession>